<feature type="transmembrane region" description="Helical" evidence="8">
    <location>
        <begin position="51"/>
        <end position="72"/>
    </location>
</feature>
<keyword evidence="4 11" id="KW-0808">Transferase</keyword>
<dbReference type="Pfam" id="PF00884">
    <property type="entry name" value="Sulfatase"/>
    <property type="match status" value="1"/>
</dbReference>
<keyword evidence="5 8" id="KW-0812">Transmembrane</keyword>
<organism evidence="11">
    <name type="scientific">hydrothermal vent metagenome</name>
    <dbReference type="NCBI Taxonomy" id="652676"/>
    <lineage>
        <taxon>unclassified sequences</taxon>
        <taxon>metagenomes</taxon>
        <taxon>ecological metagenomes</taxon>
    </lineage>
</organism>
<dbReference type="CDD" id="cd16017">
    <property type="entry name" value="LptA"/>
    <property type="match status" value="1"/>
</dbReference>
<evidence type="ECO:0000256" key="2">
    <source>
        <dbReference type="ARBA" id="ARBA00022475"/>
    </source>
</evidence>
<dbReference type="Gene3D" id="3.40.720.10">
    <property type="entry name" value="Alkaline Phosphatase, subunit A"/>
    <property type="match status" value="1"/>
</dbReference>
<feature type="domain" description="Sulfatase N-terminal" evidence="9">
    <location>
        <begin position="248"/>
        <end position="536"/>
    </location>
</feature>
<evidence type="ECO:0000256" key="4">
    <source>
        <dbReference type="ARBA" id="ARBA00022679"/>
    </source>
</evidence>
<feature type="domain" description="Phosphoethanolamine transferase N-terminal" evidence="10">
    <location>
        <begin position="64"/>
        <end position="212"/>
    </location>
</feature>
<feature type="transmembrane region" description="Helical" evidence="8">
    <location>
        <begin position="130"/>
        <end position="148"/>
    </location>
</feature>
<evidence type="ECO:0000256" key="1">
    <source>
        <dbReference type="ARBA" id="ARBA00004429"/>
    </source>
</evidence>
<evidence type="ECO:0000259" key="10">
    <source>
        <dbReference type="Pfam" id="PF08019"/>
    </source>
</evidence>
<dbReference type="InterPro" id="IPR000917">
    <property type="entry name" value="Sulfatase_N"/>
</dbReference>
<dbReference type="InterPro" id="IPR017850">
    <property type="entry name" value="Alkaline_phosphatase_core_sf"/>
</dbReference>
<dbReference type="InterPro" id="IPR040423">
    <property type="entry name" value="PEA_transferase"/>
</dbReference>
<keyword evidence="3" id="KW-0997">Cell inner membrane</keyword>
<feature type="transmembrane region" description="Helical" evidence="8">
    <location>
        <begin position="79"/>
        <end position="99"/>
    </location>
</feature>
<sequence>MFEIEKIKNVLNGKQSVSSLFLITLCVFFIIIFDNASFWSSLLSVIELSSWNMYLFLIACFSFIFVVCFILFSVLGVSVFLKPVIAFTLLLASVSAFYMDNYGIIFDKNMIRNIAETDFHEMIELFSADIIWHVLLSGVLPIVLMYRISVKQKPFIKEAGLRLLAMFVVVTISTLLIYTSYKDFTFVFRENREVSFFANPVYPIRSAYQFSRDTIRASNKVFSHVFQDAHKINSAEFSEGLSKTKNILVMVVGETARDQSFHIDGYSRETTPELEKRNVIHFMNTWSCGTATAVSLPCMFSNLKHENFDNGDARNQQNLMDALDIAGINVMWRENNSGCKGVCDRIETQEYKDIYIEDFCDNEGCYDEALLNHLGQYLSYLKDDSVIVLHTQGSHGPAYYRRYPEKFSHFQPECRRVSVQNCTDEEVKNSYDNTILYTDYFLSKVIDFLSSNPDTKNSAMIYVSDHGESLGENGVYLHGLPYMVADDYQKHIPMIMWVSDGFAGNKYLDTSCLILKENARYSHDNFIHSILGIMDIDSVLYDKKLDLFASCRYKPIPSNTYIRASHNNSEF</sequence>
<dbReference type="GO" id="GO:0009244">
    <property type="term" value="P:lipopolysaccharide core region biosynthetic process"/>
    <property type="evidence" value="ECO:0007669"/>
    <property type="project" value="TreeGrafter"/>
</dbReference>
<evidence type="ECO:0000256" key="6">
    <source>
        <dbReference type="ARBA" id="ARBA00022989"/>
    </source>
</evidence>
<evidence type="ECO:0000256" key="3">
    <source>
        <dbReference type="ARBA" id="ARBA00022519"/>
    </source>
</evidence>
<evidence type="ECO:0000256" key="5">
    <source>
        <dbReference type="ARBA" id="ARBA00022692"/>
    </source>
</evidence>
<evidence type="ECO:0000313" key="11">
    <source>
        <dbReference type="EMBL" id="VAW50505.1"/>
    </source>
</evidence>
<feature type="transmembrane region" description="Helical" evidence="8">
    <location>
        <begin position="160"/>
        <end position="181"/>
    </location>
</feature>
<dbReference type="Pfam" id="PF08019">
    <property type="entry name" value="EptA_B_N"/>
    <property type="match status" value="1"/>
</dbReference>
<dbReference type="InterPro" id="IPR058130">
    <property type="entry name" value="PEA_transf_C"/>
</dbReference>
<proteinExistence type="predicted"/>
<protein>
    <submittedName>
        <fullName evidence="11">Phosphoethanolamine transferase EptA</fullName>
    </submittedName>
</protein>
<evidence type="ECO:0000256" key="8">
    <source>
        <dbReference type="SAM" id="Phobius"/>
    </source>
</evidence>
<dbReference type="SUPFAM" id="SSF53649">
    <property type="entry name" value="Alkaline phosphatase-like"/>
    <property type="match status" value="1"/>
</dbReference>
<accession>A0A3B0W3S2</accession>
<dbReference type="NCBIfam" id="NF028537">
    <property type="entry name" value="P_eth_NH2_trans"/>
    <property type="match status" value="1"/>
</dbReference>
<dbReference type="GO" id="GO:0016776">
    <property type="term" value="F:phosphotransferase activity, phosphate group as acceptor"/>
    <property type="evidence" value="ECO:0007669"/>
    <property type="project" value="TreeGrafter"/>
</dbReference>
<dbReference type="GO" id="GO:0005886">
    <property type="term" value="C:plasma membrane"/>
    <property type="evidence" value="ECO:0007669"/>
    <property type="project" value="UniProtKB-SubCell"/>
</dbReference>
<evidence type="ECO:0000256" key="7">
    <source>
        <dbReference type="ARBA" id="ARBA00023136"/>
    </source>
</evidence>
<keyword evidence="7 8" id="KW-0472">Membrane</keyword>
<keyword evidence="6 8" id="KW-1133">Transmembrane helix</keyword>
<dbReference type="PANTHER" id="PTHR30443">
    <property type="entry name" value="INNER MEMBRANE PROTEIN"/>
    <property type="match status" value="1"/>
</dbReference>
<dbReference type="PANTHER" id="PTHR30443:SF0">
    <property type="entry name" value="PHOSPHOETHANOLAMINE TRANSFERASE EPTA"/>
    <property type="match status" value="1"/>
</dbReference>
<feature type="transmembrane region" description="Helical" evidence="8">
    <location>
        <begin position="20"/>
        <end position="39"/>
    </location>
</feature>
<dbReference type="AlphaFoldDB" id="A0A3B0W3S2"/>
<name>A0A3B0W3S2_9ZZZZ</name>
<gene>
    <name evidence="11" type="ORF">MNBD_GAMMA05-908</name>
</gene>
<evidence type="ECO:0000259" key="9">
    <source>
        <dbReference type="Pfam" id="PF00884"/>
    </source>
</evidence>
<dbReference type="EMBL" id="UOFE01000003">
    <property type="protein sequence ID" value="VAW50505.1"/>
    <property type="molecule type" value="Genomic_DNA"/>
</dbReference>
<keyword evidence="2" id="KW-1003">Cell membrane</keyword>
<comment type="subcellular location">
    <subcellularLocation>
        <location evidence="1">Cell inner membrane</location>
        <topology evidence="1">Multi-pass membrane protein</topology>
    </subcellularLocation>
</comment>
<dbReference type="InterPro" id="IPR012549">
    <property type="entry name" value="EptA-like_N"/>
</dbReference>
<reference evidence="11" key="1">
    <citation type="submission" date="2018-06" db="EMBL/GenBank/DDBJ databases">
        <authorList>
            <person name="Zhirakovskaya E."/>
        </authorList>
    </citation>
    <scope>NUCLEOTIDE SEQUENCE</scope>
</reference>